<keyword evidence="2" id="KW-0472">Membrane</keyword>
<dbReference type="EMBL" id="BTSX01000006">
    <property type="protein sequence ID" value="GMT06463.1"/>
    <property type="molecule type" value="Genomic_DNA"/>
</dbReference>
<accession>A0AAV5UJE4</accession>
<proteinExistence type="predicted"/>
<evidence type="ECO:0000313" key="3">
    <source>
        <dbReference type="EMBL" id="GMT06463.1"/>
    </source>
</evidence>
<keyword evidence="2" id="KW-1133">Transmembrane helix</keyword>
<feature type="non-terminal residue" evidence="3">
    <location>
        <position position="1"/>
    </location>
</feature>
<reference evidence="3" key="1">
    <citation type="submission" date="2023-10" db="EMBL/GenBank/DDBJ databases">
        <title>Genome assembly of Pristionchus species.</title>
        <authorList>
            <person name="Yoshida K."/>
            <person name="Sommer R.J."/>
        </authorList>
    </citation>
    <scope>NUCLEOTIDE SEQUENCE</scope>
    <source>
        <strain evidence="3">RS0144</strain>
    </source>
</reference>
<feature type="region of interest" description="Disordered" evidence="1">
    <location>
        <begin position="18"/>
        <end position="60"/>
    </location>
</feature>
<name>A0AAV5UJE4_9BILA</name>
<organism evidence="3 4">
    <name type="scientific">Pristionchus entomophagus</name>
    <dbReference type="NCBI Taxonomy" id="358040"/>
    <lineage>
        <taxon>Eukaryota</taxon>
        <taxon>Metazoa</taxon>
        <taxon>Ecdysozoa</taxon>
        <taxon>Nematoda</taxon>
        <taxon>Chromadorea</taxon>
        <taxon>Rhabditida</taxon>
        <taxon>Rhabditina</taxon>
        <taxon>Diplogasteromorpha</taxon>
        <taxon>Diplogasteroidea</taxon>
        <taxon>Neodiplogasteridae</taxon>
        <taxon>Pristionchus</taxon>
    </lineage>
</organism>
<dbReference type="Gene3D" id="1.10.287.70">
    <property type="match status" value="1"/>
</dbReference>
<comment type="caution">
    <text evidence="3">The sequence shown here is derived from an EMBL/GenBank/DDBJ whole genome shotgun (WGS) entry which is preliminary data.</text>
</comment>
<feature type="transmembrane region" description="Helical" evidence="2">
    <location>
        <begin position="78"/>
        <end position="98"/>
    </location>
</feature>
<feature type="compositionally biased region" description="Acidic residues" evidence="1">
    <location>
        <begin position="39"/>
        <end position="56"/>
    </location>
</feature>
<evidence type="ECO:0000256" key="1">
    <source>
        <dbReference type="SAM" id="MobiDB-lite"/>
    </source>
</evidence>
<dbReference type="AlphaFoldDB" id="A0AAV5UJE4"/>
<evidence type="ECO:0000313" key="4">
    <source>
        <dbReference type="Proteomes" id="UP001432027"/>
    </source>
</evidence>
<dbReference type="Proteomes" id="UP001432027">
    <property type="component" value="Unassembled WGS sequence"/>
</dbReference>
<keyword evidence="4" id="KW-1185">Reference proteome</keyword>
<keyword evidence="2" id="KW-0812">Transmembrane</keyword>
<evidence type="ECO:0000256" key="2">
    <source>
        <dbReference type="SAM" id="Phobius"/>
    </source>
</evidence>
<sequence length="149" mass="16758">SRPSSRPTSFFHCGEIIHSSGKNSMGSIYDNVAPPDVPKEDEDVENAAEGANEEETEEKKSCIPKEVTKYAKILTPHIILIVVLVVYLSVGAWILMALETNTELQARSKKLVKVTNLMRNFTAESWSVINNAQHGRNRVTEEEWEAIFR</sequence>
<protein>
    <submittedName>
        <fullName evidence="3">Uncharacterized protein</fullName>
    </submittedName>
</protein>
<gene>
    <name evidence="3" type="ORF">PENTCL1PPCAC_28637</name>
</gene>